<dbReference type="Gene3D" id="3.30.460.20">
    <property type="entry name" value="CorA soluble domain-like"/>
    <property type="match status" value="1"/>
</dbReference>
<dbReference type="GO" id="GO:0005886">
    <property type="term" value="C:plasma membrane"/>
    <property type="evidence" value="ECO:0007669"/>
    <property type="project" value="UniProtKB-SubCell"/>
</dbReference>
<dbReference type="InterPro" id="IPR045861">
    <property type="entry name" value="CorA_cytoplasmic_dom"/>
</dbReference>
<dbReference type="InterPro" id="IPR004488">
    <property type="entry name" value="Mg/Co-transport_prot_CorA"/>
</dbReference>
<dbReference type="EMBL" id="FMAR01000002">
    <property type="protein sequence ID" value="SCB94275.1"/>
    <property type="molecule type" value="Genomic_DNA"/>
</dbReference>
<keyword evidence="6 12" id="KW-0460">Magnesium</keyword>
<evidence type="ECO:0000256" key="8">
    <source>
        <dbReference type="ARBA" id="ARBA00023065"/>
    </source>
</evidence>
<comment type="similarity">
    <text evidence="2 12">Belongs to the CorA metal ion transporter (MIT) (TC 1.A.35) family.</text>
</comment>
<keyword evidence="7 12" id="KW-1133">Transmembrane helix</keyword>
<evidence type="ECO:0000256" key="3">
    <source>
        <dbReference type="ARBA" id="ARBA00022448"/>
    </source>
</evidence>
<evidence type="ECO:0000313" key="13">
    <source>
        <dbReference type="EMBL" id="SCB94275.1"/>
    </source>
</evidence>
<dbReference type="CDD" id="cd12828">
    <property type="entry name" value="TmCorA-like_1"/>
    <property type="match status" value="1"/>
</dbReference>
<dbReference type="InterPro" id="IPR002523">
    <property type="entry name" value="MgTranspt_CorA/ZnTranspt_ZntB"/>
</dbReference>
<evidence type="ECO:0000256" key="7">
    <source>
        <dbReference type="ARBA" id="ARBA00022989"/>
    </source>
</evidence>
<dbReference type="SUPFAM" id="SSF143865">
    <property type="entry name" value="CorA soluble domain-like"/>
    <property type="match status" value="1"/>
</dbReference>
<dbReference type="PANTHER" id="PTHR46494:SF1">
    <property type="entry name" value="CORA FAMILY METAL ION TRANSPORTER (EUROFUNG)"/>
    <property type="match status" value="1"/>
</dbReference>
<organism evidence="13 14">
    <name type="scientific">Chitinophaga costaii</name>
    <dbReference type="NCBI Taxonomy" id="1335309"/>
    <lineage>
        <taxon>Bacteria</taxon>
        <taxon>Pseudomonadati</taxon>
        <taxon>Bacteroidota</taxon>
        <taxon>Chitinophagia</taxon>
        <taxon>Chitinophagales</taxon>
        <taxon>Chitinophagaceae</taxon>
        <taxon>Chitinophaga</taxon>
    </lineage>
</organism>
<dbReference type="SUPFAM" id="SSF144083">
    <property type="entry name" value="Magnesium transport protein CorA, transmembrane region"/>
    <property type="match status" value="1"/>
</dbReference>
<accession>A0A1C4AI44</accession>
<evidence type="ECO:0000256" key="5">
    <source>
        <dbReference type="ARBA" id="ARBA00022692"/>
    </source>
</evidence>
<dbReference type="Pfam" id="PF01544">
    <property type="entry name" value="CorA"/>
    <property type="match status" value="1"/>
</dbReference>
<name>A0A1C4AI44_9BACT</name>
<feature type="transmembrane region" description="Helical" evidence="12">
    <location>
        <begin position="320"/>
        <end position="340"/>
    </location>
</feature>
<comment type="catalytic activity">
    <reaction evidence="10">
        <text>Mg(2+)(in) = Mg(2+)(out)</text>
        <dbReference type="Rhea" id="RHEA:29827"/>
        <dbReference type="ChEBI" id="CHEBI:18420"/>
    </reaction>
</comment>
<feature type="transmembrane region" description="Helical" evidence="12">
    <location>
        <begin position="352"/>
        <end position="372"/>
    </location>
</feature>
<comment type="subcellular location">
    <subcellularLocation>
        <location evidence="1">Cell membrane</location>
        <topology evidence="1">Multi-pass membrane protein</topology>
    </subcellularLocation>
    <subcellularLocation>
        <location evidence="12">Membrane</location>
        <topology evidence="12">Multi-pass membrane protein</topology>
    </subcellularLocation>
</comment>
<evidence type="ECO:0000256" key="11">
    <source>
        <dbReference type="ARBA" id="ARBA00045497"/>
    </source>
</evidence>
<evidence type="ECO:0000256" key="2">
    <source>
        <dbReference type="ARBA" id="ARBA00009765"/>
    </source>
</evidence>
<protein>
    <recommendedName>
        <fullName evidence="12">Magnesium transport protein CorA</fullName>
    </recommendedName>
</protein>
<sequence length="378" mass="43871">MTVYIYLYCVFSTEYMSIHPVLPGAMNPFRHRRQRNISYNPVTSSATRQEPNVVKITVYDFNQADCKILQLEHIEDTFPYKDSSTVSWINIDGLRREDIKKLCDYFGVHFLLADDILSVGQRAKMDEIGDYLFALLPMLYFNYQSHTVEQEQVSILLGKNIVISFQDDPEKDVFNSVREKLNIHNSKLRNGSADFLAYSLLDAIVDSYFHVVDKLAERIEFVEDLVQRDASKRTLGRINFLRHEMLTFRRAISPVRDVINGFLKSDSELLHDTVEKFFKDVFDHIIQANDTAENYREMVLNLQEMYLTQVNLKMNEVMKVLAVVTTLIAPPTLIAGIYGMNFKNMPELETKNGYYVVLAIMVVIFVSMIAVFKKRGWF</sequence>
<dbReference type="FunFam" id="1.20.58.340:FF:000004">
    <property type="entry name" value="Magnesium transport protein CorA"/>
    <property type="match status" value="1"/>
</dbReference>
<dbReference type="PANTHER" id="PTHR46494">
    <property type="entry name" value="CORA FAMILY METAL ION TRANSPORTER (EUROFUNG)"/>
    <property type="match status" value="1"/>
</dbReference>
<evidence type="ECO:0000256" key="9">
    <source>
        <dbReference type="ARBA" id="ARBA00023136"/>
    </source>
</evidence>
<keyword evidence="4 12" id="KW-1003">Cell membrane</keyword>
<evidence type="ECO:0000256" key="4">
    <source>
        <dbReference type="ARBA" id="ARBA00022475"/>
    </source>
</evidence>
<evidence type="ECO:0000256" key="1">
    <source>
        <dbReference type="ARBA" id="ARBA00004651"/>
    </source>
</evidence>
<keyword evidence="3 12" id="KW-0813">Transport</keyword>
<evidence type="ECO:0000256" key="6">
    <source>
        <dbReference type="ARBA" id="ARBA00022842"/>
    </source>
</evidence>
<dbReference type="STRING" id="1335309.GA0116948_102142"/>
<dbReference type="Proteomes" id="UP000242818">
    <property type="component" value="Unassembled WGS sequence"/>
</dbReference>
<gene>
    <name evidence="12" type="primary">corA</name>
    <name evidence="13" type="ORF">GA0116948_102142</name>
</gene>
<proteinExistence type="inferred from homology"/>
<keyword evidence="8 12" id="KW-0406">Ion transport</keyword>
<evidence type="ECO:0000256" key="12">
    <source>
        <dbReference type="RuleBase" id="RU362010"/>
    </source>
</evidence>
<keyword evidence="9 12" id="KW-0472">Membrane</keyword>
<dbReference type="InterPro" id="IPR045863">
    <property type="entry name" value="CorA_TM1_TM2"/>
</dbReference>
<dbReference type="NCBIfam" id="TIGR00383">
    <property type="entry name" value="corA"/>
    <property type="match status" value="1"/>
</dbReference>
<evidence type="ECO:0000313" key="14">
    <source>
        <dbReference type="Proteomes" id="UP000242818"/>
    </source>
</evidence>
<dbReference type="GO" id="GO:0015095">
    <property type="term" value="F:magnesium ion transmembrane transporter activity"/>
    <property type="evidence" value="ECO:0007669"/>
    <property type="project" value="UniProtKB-UniRule"/>
</dbReference>
<evidence type="ECO:0000256" key="10">
    <source>
        <dbReference type="ARBA" id="ARBA00034269"/>
    </source>
</evidence>
<dbReference type="Gene3D" id="1.20.58.340">
    <property type="entry name" value="Magnesium transport protein CorA, transmembrane region"/>
    <property type="match status" value="2"/>
</dbReference>
<dbReference type="GO" id="GO:0015087">
    <property type="term" value="F:cobalt ion transmembrane transporter activity"/>
    <property type="evidence" value="ECO:0007669"/>
    <property type="project" value="UniProtKB-UniRule"/>
</dbReference>
<keyword evidence="14" id="KW-1185">Reference proteome</keyword>
<dbReference type="AlphaFoldDB" id="A0A1C4AI44"/>
<keyword evidence="5 12" id="KW-0812">Transmembrane</keyword>
<dbReference type="GO" id="GO:0000287">
    <property type="term" value="F:magnesium ion binding"/>
    <property type="evidence" value="ECO:0007669"/>
    <property type="project" value="TreeGrafter"/>
</dbReference>
<reference evidence="13 14" key="1">
    <citation type="submission" date="2016-08" db="EMBL/GenBank/DDBJ databases">
        <authorList>
            <person name="Seilhamer J.J."/>
        </authorList>
    </citation>
    <scope>NUCLEOTIDE SEQUENCE [LARGE SCALE GENOMIC DNA]</scope>
    <source>
        <strain evidence="13 14">A37T2</strain>
    </source>
</reference>
<comment type="function">
    <text evidence="11">Mediates influx of magnesium ions. Alternates between open and closed states. Activated by low cytoplasmic Mg(2+) levels. Inactive when cytoplasmic Mg(2+) levels are high.</text>
</comment>
<dbReference type="GO" id="GO:0050897">
    <property type="term" value="F:cobalt ion binding"/>
    <property type="evidence" value="ECO:0007669"/>
    <property type="project" value="TreeGrafter"/>
</dbReference>